<protein>
    <submittedName>
        <fullName evidence="1">Uncharacterized protein</fullName>
    </submittedName>
</protein>
<dbReference type="Proteomes" id="UP000298653">
    <property type="component" value="Chromosome"/>
</dbReference>
<dbReference type="RefSeq" id="WP_137329432.1">
    <property type="nucleotide sequence ID" value="NZ_CP040058.1"/>
</dbReference>
<dbReference type="OrthoDB" id="9779761at2"/>
<gene>
    <name evidence="1" type="ORF">AR1Y2_2710</name>
</gene>
<keyword evidence="2" id="KW-1185">Reference proteome</keyword>
<dbReference type="AlphaFoldDB" id="A0A4P8IJL7"/>
<proteinExistence type="predicted"/>
<name>A0A4P8IJL7_9FIRM</name>
<evidence type="ECO:0000313" key="2">
    <source>
        <dbReference type="Proteomes" id="UP000298653"/>
    </source>
</evidence>
<evidence type="ECO:0000313" key="1">
    <source>
        <dbReference type="EMBL" id="QCP36164.1"/>
    </source>
</evidence>
<accession>A0A4P8IJL7</accession>
<dbReference type="KEGG" id="arf:AR1Y2_2710"/>
<dbReference type="EMBL" id="CP040058">
    <property type="protein sequence ID" value="QCP36164.1"/>
    <property type="molecule type" value="Genomic_DNA"/>
</dbReference>
<reference evidence="1 2" key="1">
    <citation type="submission" date="2019-05" db="EMBL/GenBank/DDBJ databases">
        <title>Complete genome sequencing of Anaerostipes rhamnosivorans.</title>
        <authorList>
            <person name="Bui T.P.N."/>
            <person name="de Vos W.M."/>
        </authorList>
    </citation>
    <scope>NUCLEOTIDE SEQUENCE [LARGE SCALE GENOMIC DNA]</scope>
    <source>
        <strain evidence="1 2">1y2</strain>
    </source>
</reference>
<organism evidence="1 2">
    <name type="scientific">Anaerostipes rhamnosivorans</name>
    <dbReference type="NCBI Taxonomy" id="1229621"/>
    <lineage>
        <taxon>Bacteria</taxon>
        <taxon>Bacillati</taxon>
        <taxon>Bacillota</taxon>
        <taxon>Clostridia</taxon>
        <taxon>Lachnospirales</taxon>
        <taxon>Lachnospiraceae</taxon>
        <taxon>Anaerostipes</taxon>
    </lineage>
</organism>
<sequence>MINFDVQKELGYYSDEEAAGPIEMHHIVYRSHGGVDHFYSKIALPAGFHKGNRGPHLNKKTDKALKEAMQKELFAAFQEFATYDINAILTILQPENKRSREKICRQMEKTKNIAGEYKAEDIVRTLMGGRLH</sequence>